<dbReference type="Proteomes" id="UP000324222">
    <property type="component" value="Unassembled WGS sequence"/>
</dbReference>
<dbReference type="AlphaFoldDB" id="A0A5B7GHE5"/>
<keyword evidence="2" id="KW-1185">Reference proteome</keyword>
<dbReference type="EMBL" id="VSRR010015626">
    <property type="protein sequence ID" value="MPC58382.1"/>
    <property type="molecule type" value="Genomic_DNA"/>
</dbReference>
<comment type="caution">
    <text evidence="1">The sequence shown here is derived from an EMBL/GenBank/DDBJ whole genome shotgun (WGS) entry which is preliminary data.</text>
</comment>
<dbReference type="InterPro" id="IPR036691">
    <property type="entry name" value="Endo/exonu/phosph_ase_sf"/>
</dbReference>
<sequence length="182" mass="20859">MLRVHALKSYEFSTIWLRLNSHSLTKSICVVCVSPNSSDYSKFFDYLTSKVEYILSLYPFAEISILRDFNVHRQLWLSSLFTNHSGELAFNFAILFDLEQLVQHPTCVPDRLGDTLRILDLFLTSNPFCLCYYPIFSVGLRRSHSHFCILSYFSNPSSGSHKAKVPLVFCLCQLVGPEEALC</sequence>
<accession>A0A5B7GHE5</accession>
<organism evidence="1 2">
    <name type="scientific">Portunus trituberculatus</name>
    <name type="common">Swimming crab</name>
    <name type="synonym">Neptunus trituberculatus</name>
    <dbReference type="NCBI Taxonomy" id="210409"/>
    <lineage>
        <taxon>Eukaryota</taxon>
        <taxon>Metazoa</taxon>
        <taxon>Ecdysozoa</taxon>
        <taxon>Arthropoda</taxon>
        <taxon>Crustacea</taxon>
        <taxon>Multicrustacea</taxon>
        <taxon>Malacostraca</taxon>
        <taxon>Eumalacostraca</taxon>
        <taxon>Eucarida</taxon>
        <taxon>Decapoda</taxon>
        <taxon>Pleocyemata</taxon>
        <taxon>Brachyura</taxon>
        <taxon>Eubrachyura</taxon>
        <taxon>Portunoidea</taxon>
        <taxon>Portunidae</taxon>
        <taxon>Portuninae</taxon>
        <taxon>Portunus</taxon>
    </lineage>
</organism>
<reference evidence="1 2" key="1">
    <citation type="submission" date="2019-05" db="EMBL/GenBank/DDBJ databases">
        <title>Another draft genome of Portunus trituberculatus and its Hox gene families provides insights of decapod evolution.</title>
        <authorList>
            <person name="Jeong J.-H."/>
            <person name="Song I."/>
            <person name="Kim S."/>
            <person name="Choi T."/>
            <person name="Kim D."/>
            <person name="Ryu S."/>
            <person name="Kim W."/>
        </authorList>
    </citation>
    <scope>NUCLEOTIDE SEQUENCE [LARGE SCALE GENOMIC DNA]</scope>
    <source>
        <tissue evidence="1">Muscle</tissue>
    </source>
</reference>
<evidence type="ECO:0000313" key="2">
    <source>
        <dbReference type="Proteomes" id="UP000324222"/>
    </source>
</evidence>
<gene>
    <name evidence="1" type="ORF">E2C01_052386</name>
</gene>
<name>A0A5B7GHE5_PORTR</name>
<evidence type="ECO:0008006" key="3">
    <source>
        <dbReference type="Google" id="ProtNLM"/>
    </source>
</evidence>
<dbReference type="Gene3D" id="3.60.10.10">
    <property type="entry name" value="Endonuclease/exonuclease/phosphatase"/>
    <property type="match status" value="1"/>
</dbReference>
<protein>
    <recommendedName>
        <fullName evidence="3">Endonuclease/exonuclease/phosphatase domain-containing protein</fullName>
    </recommendedName>
</protein>
<evidence type="ECO:0000313" key="1">
    <source>
        <dbReference type="EMBL" id="MPC58382.1"/>
    </source>
</evidence>
<proteinExistence type="predicted"/>